<evidence type="ECO:0000313" key="10">
    <source>
        <dbReference type="Proteomes" id="UP000266183"/>
    </source>
</evidence>
<evidence type="ECO:0000256" key="8">
    <source>
        <dbReference type="SAM" id="Phobius"/>
    </source>
</evidence>
<keyword evidence="3" id="KW-0813">Transport</keyword>
<feature type="transmembrane region" description="Helical" evidence="8">
    <location>
        <begin position="37"/>
        <end position="56"/>
    </location>
</feature>
<dbReference type="OrthoDB" id="106838at2"/>
<evidence type="ECO:0000256" key="5">
    <source>
        <dbReference type="ARBA" id="ARBA00022692"/>
    </source>
</evidence>
<comment type="similarity">
    <text evidence="2">Belongs to the autoinducer-2 exporter (AI-2E) (TC 2.A.86) family.</text>
</comment>
<evidence type="ECO:0000256" key="6">
    <source>
        <dbReference type="ARBA" id="ARBA00022989"/>
    </source>
</evidence>
<dbReference type="Pfam" id="PF01594">
    <property type="entry name" value="AI-2E_transport"/>
    <property type="match status" value="1"/>
</dbReference>
<keyword evidence="7 8" id="KW-0472">Membrane</keyword>
<evidence type="ECO:0000256" key="3">
    <source>
        <dbReference type="ARBA" id="ARBA00022448"/>
    </source>
</evidence>
<keyword evidence="5 8" id="KW-0812">Transmembrane</keyword>
<reference evidence="10" key="1">
    <citation type="submission" date="2018-09" db="EMBL/GenBank/DDBJ databases">
        <title>Chryseolinea sp. KIS68-18 isolated from soil.</title>
        <authorList>
            <person name="Weon H.-Y."/>
            <person name="Kwon S.-W."/>
            <person name="Lee S.A."/>
        </authorList>
    </citation>
    <scope>NUCLEOTIDE SEQUENCE [LARGE SCALE GENOMIC DNA]</scope>
    <source>
        <strain evidence="10">KIS68-18</strain>
    </source>
</reference>
<dbReference type="PANTHER" id="PTHR21716:SF67">
    <property type="entry name" value="TRANSPORT PROTEIN YDIK-RELATED"/>
    <property type="match status" value="1"/>
</dbReference>
<keyword evidence="10" id="KW-1185">Reference proteome</keyword>
<feature type="transmembrane region" description="Helical" evidence="8">
    <location>
        <begin position="165"/>
        <end position="184"/>
    </location>
</feature>
<evidence type="ECO:0000256" key="2">
    <source>
        <dbReference type="ARBA" id="ARBA00009773"/>
    </source>
</evidence>
<feature type="transmembrane region" description="Helical" evidence="8">
    <location>
        <begin position="280"/>
        <end position="298"/>
    </location>
</feature>
<proteinExistence type="inferred from homology"/>
<organism evidence="9 10">
    <name type="scientific">Chryseolinea soli</name>
    <dbReference type="NCBI Taxonomy" id="2321403"/>
    <lineage>
        <taxon>Bacteria</taxon>
        <taxon>Pseudomonadati</taxon>
        <taxon>Bacteroidota</taxon>
        <taxon>Cytophagia</taxon>
        <taxon>Cytophagales</taxon>
        <taxon>Fulvivirgaceae</taxon>
        <taxon>Chryseolinea</taxon>
    </lineage>
</organism>
<protein>
    <submittedName>
        <fullName evidence="9">AI-2E family transporter</fullName>
    </submittedName>
</protein>
<name>A0A385SFJ5_9BACT</name>
<dbReference type="KEGG" id="chk:D4L85_00515"/>
<dbReference type="PANTHER" id="PTHR21716">
    <property type="entry name" value="TRANSMEMBRANE PROTEIN"/>
    <property type="match status" value="1"/>
</dbReference>
<accession>A0A385SFJ5</accession>
<evidence type="ECO:0000256" key="4">
    <source>
        <dbReference type="ARBA" id="ARBA00022475"/>
    </source>
</evidence>
<feature type="transmembrane region" description="Helical" evidence="8">
    <location>
        <begin position="12"/>
        <end position="31"/>
    </location>
</feature>
<gene>
    <name evidence="9" type="ORF">D4L85_00515</name>
</gene>
<dbReference type="GO" id="GO:0005886">
    <property type="term" value="C:plasma membrane"/>
    <property type="evidence" value="ECO:0007669"/>
    <property type="project" value="UniProtKB-SubCell"/>
</dbReference>
<evidence type="ECO:0000256" key="1">
    <source>
        <dbReference type="ARBA" id="ARBA00004651"/>
    </source>
</evidence>
<keyword evidence="4" id="KW-1003">Cell membrane</keyword>
<feature type="transmembrane region" description="Helical" evidence="8">
    <location>
        <begin position="247"/>
        <end position="273"/>
    </location>
</feature>
<dbReference type="InterPro" id="IPR002549">
    <property type="entry name" value="AI-2E-like"/>
</dbReference>
<dbReference type="RefSeq" id="WP_119752479.1">
    <property type="nucleotide sequence ID" value="NZ_CP032382.1"/>
</dbReference>
<feature type="transmembrane region" description="Helical" evidence="8">
    <location>
        <begin position="220"/>
        <end position="241"/>
    </location>
</feature>
<sequence>MDNTSAKKDIKYIVQVVLQLGVLAFILGWCVRILSPFLMPIVWGLIIAITVYPMFAKLKTKLGGRGKLASTLITIVFLAILLVPTILLSGSLIDGMRELKAMINEGRSPIPPPGERAKAMPAFAQPFVNVWQETSENLQASVSKHPEGFKKIGVVALSFIAKTGAGILSFLISIIIAGVFLAYAKEGGHTLKRIFVRLAGKQGEELVAISEATIRSVVKGILGVAIIQTLLSGIGFVVAGIPAAGLWTLFCLIFAVIQIGVGPVMIPMIIYVFNTADLTTGILFAIWGVMTLVSDNILKPILLGRGAPVPLLVVFLGAIGGFIATGFLGLFLGAVILSLGYKLYESWMDDGNSEKSDLAEIVKFSEKE</sequence>
<keyword evidence="6 8" id="KW-1133">Transmembrane helix</keyword>
<dbReference type="AlphaFoldDB" id="A0A385SFJ5"/>
<evidence type="ECO:0000313" key="9">
    <source>
        <dbReference type="EMBL" id="AYB29156.1"/>
    </source>
</evidence>
<dbReference type="EMBL" id="CP032382">
    <property type="protein sequence ID" value="AYB29156.1"/>
    <property type="molecule type" value="Genomic_DNA"/>
</dbReference>
<feature type="transmembrane region" description="Helical" evidence="8">
    <location>
        <begin position="310"/>
        <end position="339"/>
    </location>
</feature>
<evidence type="ECO:0000256" key="7">
    <source>
        <dbReference type="ARBA" id="ARBA00023136"/>
    </source>
</evidence>
<feature type="transmembrane region" description="Helical" evidence="8">
    <location>
        <begin position="68"/>
        <end position="93"/>
    </location>
</feature>
<comment type="subcellular location">
    <subcellularLocation>
        <location evidence="1">Cell membrane</location>
        <topology evidence="1">Multi-pass membrane protein</topology>
    </subcellularLocation>
</comment>
<dbReference type="Proteomes" id="UP000266183">
    <property type="component" value="Chromosome"/>
</dbReference>